<protein>
    <recommendedName>
        <fullName evidence="2">Bacteriophage protein gp37</fullName>
    </recommendedName>
</protein>
<accession>A0A0F9JL82</accession>
<dbReference type="Pfam" id="PF07505">
    <property type="entry name" value="DUF5131"/>
    <property type="match status" value="2"/>
</dbReference>
<comment type="caution">
    <text evidence="1">The sequence shown here is derived from an EMBL/GenBank/DDBJ whole genome shotgun (WGS) entry which is preliminary data.</text>
</comment>
<evidence type="ECO:0008006" key="2">
    <source>
        <dbReference type="Google" id="ProtNLM"/>
    </source>
</evidence>
<dbReference type="EMBL" id="LAZR01009828">
    <property type="protein sequence ID" value="KKM70373.1"/>
    <property type="molecule type" value="Genomic_DNA"/>
</dbReference>
<evidence type="ECO:0000313" key="1">
    <source>
        <dbReference type="EMBL" id="KKM70373.1"/>
    </source>
</evidence>
<proteinExistence type="predicted"/>
<reference evidence="1" key="1">
    <citation type="journal article" date="2015" name="Nature">
        <title>Complex archaea that bridge the gap between prokaryotes and eukaryotes.</title>
        <authorList>
            <person name="Spang A."/>
            <person name="Saw J.H."/>
            <person name="Jorgensen S.L."/>
            <person name="Zaremba-Niedzwiedzka K."/>
            <person name="Martijn J."/>
            <person name="Lind A.E."/>
            <person name="van Eijk R."/>
            <person name="Schleper C."/>
            <person name="Guy L."/>
            <person name="Ettema T.J."/>
        </authorList>
    </citation>
    <scope>NUCLEOTIDE SEQUENCE</scope>
</reference>
<sequence length="265" mass="30189">MNRTPRLSKSAIEYLDHVWNFASGCTKDCAYCWARKITCRFADRYPNGFEPTLYPEAFTSPLHLKKPSIVGCVFMGDLFDDEIDADYEHVLPGPAWDPLLRHTLKDWIFGTISKCPQHRFLFLTKQPQNLAKWSPFPDNCWVGITVTNRQMAEDACMAMAQIEATVKYISFEPLIEPVPCKHLVGLIDWAIIGARTKPYIEPKHEWVSDIVSAADDRLLPVFLKNSMKASLLKPDIMADHPNLLRTLDDHGIISVNVRQEMPTDG</sequence>
<dbReference type="InterPro" id="IPR011101">
    <property type="entry name" value="DUF5131"/>
</dbReference>
<gene>
    <name evidence="1" type="ORF">LCGC14_1441320</name>
</gene>
<name>A0A0F9JL82_9ZZZZ</name>
<organism evidence="1">
    <name type="scientific">marine sediment metagenome</name>
    <dbReference type="NCBI Taxonomy" id="412755"/>
    <lineage>
        <taxon>unclassified sequences</taxon>
        <taxon>metagenomes</taxon>
        <taxon>ecological metagenomes</taxon>
    </lineage>
</organism>
<dbReference type="AlphaFoldDB" id="A0A0F9JL82"/>